<evidence type="ECO:0000313" key="9">
    <source>
        <dbReference type="EMBL" id="OWF37762.1"/>
    </source>
</evidence>
<dbReference type="InterPro" id="IPR000488">
    <property type="entry name" value="Death_dom"/>
</dbReference>
<feature type="compositionally biased region" description="Basic and acidic residues" evidence="6">
    <location>
        <begin position="232"/>
        <end position="246"/>
    </location>
</feature>
<feature type="domain" description="Death" evidence="7">
    <location>
        <begin position="1132"/>
        <end position="1179"/>
    </location>
</feature>
<dbReference type="Gene3D" id="1.25.40.20">
    <property type="entry name" value="Ankyrin repeat-containing domain"/>
    <property type="match status" value="1"/>
</dbReference>
<dbReference type="InterPro" id="IPR000433">
    <property type="entry name" value="Znf_ZZ"/>
</dbReference>
<dbReference type="Gene3D" id="3.40.50.300">
    <property type="entry name" value="P-loop containing nucleotide triphosphate hydrolases"/>
    <property type="match status" value="1"/>
</dbReference>
<dbReference type="EMBL" id="NEDP02005581">
    <property type="protein sequence ID" value="OWF37762.1"/>
    <property type="molecule type" value="Genomic_DNA"/>
</dbReference>
<name>A0A210PMP7_MIZYE</name>
<keyword evidence="10" id="KW-1185">Reference proteome</keyword>
<feature type="repeat" description="ANK" evidence="4">
    <location>
        <begin position="35"/>
        <end position="56"/>
    </location>
</feature>
<dbReference type="InterPro" id="IPR011029">
    <property type="entry name" value="DEATH-like_dom_sf"/>
</dbReference>
<dbReference type="PROSITE" id="PS50297">
    <property type="entry name" value="ANK_REP_REGION"/>
    <property type="match status" value="1"/>
</dbReference>
<dbReference type="SUPFAM" id="SSF47986">
    <property type="entry name" value="DEATH domain"/>
    <property type="match status" value="1"/>
</dbReference>
<dbReference type="InterPro" id="IPR002110">
    <property type="entry name" value="Ankyrin_rpt"/>
</dbReference>
<evidence type="ECO:0000256" key="3">
    <source>
        <dbReference type="ARBA" id="ARBA00022833"/>
    </source>
</evidence>
<keyword evidence="4" id="KW-0040">ANK repeat</keyword>
<comment type="caution">
    <text evidence="9">The sequence shown here is derived from an EMBL/GenBank/DDBJ whole genome shotgun (WGS) entry which is preliminary data.</text>
</comment>
<dbReference type="SUPFAM" id="SSF48403">
    <property type="entry name" value="Ankyrin repeat"/>
    <property type="match status" value="1"/>
</dbReference>
<dbReference type="Pfam" id="PF00531">
    <property type="entry name" value="Death"/>
    <property type="match status" value="1"/>
</dbReference>
<reference evidence="9 10" key="1">
    <citation type="journal article" date="2017" name="Nat. Ecol. Evol.">
        <title>Scallop genome provides insights into evolution of bilaterian karyotype and development.</title>
        <authorList>
            <person name="Wang S."/>
            <person name="Zhang J."/>
            <person name="Jiao W."/>
            <person name="Li J."/>
            <person name="Xun X."/>
            <person name="Sun Y."/>
            <person name="Guo X."/>
            <person name="Huan P."/>
            <person name="Dong B."/>
            <person name="Zhang L."/>
            <person name="Hu X."/>
            <person name="Sun X."/>
            <person name="Wang J."/>
            <person name="Zhao C."/>
            <person name="Wang Y."/>
            <person name="Wang D."/>
            <person name="Huang X."/>
            <person name="Wang R."/>
            <person name="Lv J."/>
            <person name="Li Y."/>
            <person name="Zhang Z."/>
            <person name="Liu B."/>
            <person name="Lu W."/>
            <person name="Hui Y."/>
            <person name="Liang J."/>
            <person name="Zhou Z."/>
            <person name="Hou R."/>
            <person name="Li X."/>
            <person name="Liu Y."/>
            <person name="Li H."/>
            <person name="Ning X."/>
            <person name="Lin Y."/>
            <person name="Zhao L."/>
            <person name="Xing Q."/>
            <person name="Dou J."/>
            <person name="Li Y."/>
            <person name="Mao J."/>
            <person name="Guo H."/>
            <person name="Dou H."/>
            <person name="Li T."/>
            <person name="Mu C."/>
            <person name="Jiang W."/>
            <person name="Fu Q."/>
            <person name="Fu X."/>
            <person name="Miao Y."/>
            <person name="Liu J."/>
            <person name="Yu Q."/>
            <person name="Li R."/>
            <person name="Liao H."/>
            <person name="Li X."/>
            <person name="Kong Y."/>
            <person name="Jiang Z."/>
            <person name="Chourrout D."/>
            <person name="Li R."/>
            <person name="Bao Z."/>
        </authorList>
    </citation>
    <scope>NUCLEOTIDE SEQUENCE [LARGE SCALE GENOMIC DNA]</scope>
    <source>
        <strain evidence="9 10">PY_sf001</strain>
    </source>
</reference>
<dbReference type="InterPro" id="IPR027417">
    <property type="entry name" value="P-loop_NTPase"/>
</dbReference>
<feature type="compositionally biased region" description="Basic and acidic residues" evidence="6">
    <location>
        <begin position="107"/>
        <end position="120"/>
    </location>
</feature>
<evidence type="ECO:0000256" key="2">
    <source>
        <dbReference type="ARBA" id="ARBA00022771"/>
    </source>
</evidence>
<evidence type="ECO:0000313" key="10">
    <source>
        <dbReference type="Proteomes" id="UP000242188"/>
    </source>
</evidence>
<gene>
    <name evidence="9" type="ORF">KP79_PYT12095</name>
</gene>
<dbReference type="SUPFAM" id="SSF57850">
    <property type="entry name" value="RING/U-box"/>
    <property type="match status" value="1"/>
</dbReference>
<sequence length="1192" mass="137493">MASQQNVFAAAGEGNLPEVKRLVEAGSSLEQGDKDGLTPLMIAIKNGHREVSEFLVGEMSSQSLSVVTTSDKWNALHWMAAFGRPWLDIWKTIQRKCPDLWDQTDGNQKRPIDKSREHRDRSQRHRQLYQELEGALQDEYIKGISKKVEKKCNLTITFTGHEGVGKTCLVEQLRNNVIPPEGPASTNTANIHVKYMLFDPETFEKETIEEGSELEVGNQRIKRVLTSPGEVSENRNETDSGTRIADRSTTGVPLPSTHHNMQLLEMSLTPEQENEVDEYEQFMKWLNDCNSKGVDQWEESMNTEHPSREQQRLVQKFLTIFSRRLDRRNYCTCCSSECCGNLWYRCQQCVNTNICKTCYGRSIQPEKEHDSSHTMIFTGHTGHKYKCRGCECSCLDTLFKCKTCKDVYVCLGCYTKDRFNHPPTHELEKIVRVKYAARITSDDQHEATKAVLETVVQTDTKTKGLVTIYDFGGEKIFYNTHHCILTNDMIFILVFDVSICLDQNEERKEAGYDRIEFWLRSIATSAIDEALKKRGTPPIILIGSHMDLVPGSEDEKEDIFRGILTRLSSNPEIKTVIQKHVKDMFYVSNLNDSSKNRELYDKIWRAIIDAAECQSQWLKEIPARWLALEQELVKKKIAGYKVLEFKDLKLLNKTLAVPLQDAEEINTFVRYLKTTGYFLCFGLDEWEESLESKKTRGRENSCFIILDPQWIISAFKCIITSPKYKTNLSIKEKEEWQAYEESGELPVGFMQSLMKKETGQQFIEKFKFICIVMETLGLISSPLLDTNEELEEYIVPCMMKEAVPSRIQTILDKPFTIKTPVLCIKFDNDFIPQAIWDKTIAKCLHRFRPMTEPGYEQSELIQRGFVCLSENNLWKVVLNCHKNAMKVLLFARSGSRIPSGKGVEFRKFLDFWLPRVLEMNHQGHFRYNYYLHNDYQFSKNEIMVKAEDLAELDQLPCQGGNGESFLSQKDYGIWFEDNTQVQCSVGAVDALSVHVPDRSPSPKEMARISKFIGKDYQSFFMQLKCPIASVERFFHDYQGFSCRVPITKILVDMINSRPNIGFPQIAFAMKEEDIDVKQLQTVLDSNRNYQYTDMDFPETLLQRALSVNNVSILIDYISPKVSFILFLELNLKVNTIETEEVSVRDVREQITTLIKRWIKDEGRAATVHKLLLAMKECDMNIYDLVKSLQENI</sequence>
<keyword evidence="3" id="KW-0862">Zinc</keyword>
<dbReference type="GO" id="GO:0008270">
    <property type="term" value="F:zinc ion binding"/>
    <property type="evidence" value="ECO:0007669"/>
    <property type="project" value="UniProtKB-KW"/>
</dbReference>
<dbReference type="OrthoDB" id="5984873at2759"/>
<dbReference type="InterPro" id="IPR036770">
    <property type="entry name" value="Ankyrin_rpt-contain_sf"/>
</dbReference>
<organism evidence="9 10">
    <name type="scientific">Mizuhopecten yessoensis</name>
    <name type="common">Japanese scallop</name>
    <name type="synonym">Patinopecten yessoensis</name>
    <dbReference type="NCBI Taxonomy" id="6573"/>
    <lineage>
        <taxon>Eukaryota</taxon>
        <taxon>Metazoa</taxon>
        <taxon>Spiralia</taxon>
        <taxon>Lophotrochozoa</taxon>
        <taxon>Mollusca</taxon>
        <taxon>Bivalvia</taxon>
        <taxon>Autobranchia</taxon>
        <taxon>Pteriomorphia</taxon>
        <taxon>Pectinida</taxon>
        <taxon>Pectinoidea</taxon>
        <taxon>Pectinidae</taxon>
        <taxon>Mizuhopecten</taxon>
    </lineage>
</organism>
<keyword evidence="2 5" id="KW-0863">Zinc-finger</keyword>
<evidence type="ECO:0000256" key="6">
    <source>
        <dbReference type="SAM" id="MobiDB-lite"/>
    </source>
</evidence>
<proteinExistence type="predicted"/>
<keyword evidence="1" id="KW-0479">Metal-binding</keyword>
<dbReference type="AlphaFoldDB" id="A0A210PMP7"/>
<protein>
    <submittedName>
        <fullName evidence="9">Zinc finger ZZ-type and EF-hand domain-containing protein 1</fullName>
    </submittedName>
</protein>
<dbReference type="Pfam" id="PF12796">
    <property type="entry name" value="Ank_2"/>
    <property type="match status" value="1"/>
</dbReference>
<evidence type="ECO:0000256" key="4">
    <source>
        <dbReference type="PROSITE-ProRule" id="PRU00023"/>
    </source>
</evidence>
<evidence type="ECO:0000256" key="5">
    <source>
        <dbReference type="PROSITE-ProRule" id="PRU00228"/>
    </source>
</evidence>
<dbReference type="Proteomes" id="UP000242188">
    <property type="component" value="Unassembled WGS sequence"/>
</dbReference>
<dbReference type="PROSITE" id="PS50088">
    <property type="entry name" value="ANK_REPEAT"/>
    <property type="match status" value="1"/>
</dbReference>
<feature type="domain" description="ZZ-type" evidence="8">
    <location>
        <begin position="382"/>
        <end position="435"/>
    </location>
</feature>
<dbReference type="SUPFAM" id="SSF52540">
    <property type="entry name" value="P-loop containing nucleoside triphosphate hydrolases"/>
    <property type="match status" value="1"/>
</dbReference>
<dbReference type="SMART" id="SM00291">
    <property type="entry name" value="ZnF_ZZ"/>
    <property type="match status" value="2"/>
</dbReference>
<evidence type="ECO:0000256" key="1">
    <source>
        <dbReference type="ARBA" id="ARBA00022723"/>
    </source>
</evidence>
<dbReference type="GO" id="GO:0007165">
    <property type="term" value="P:signal transduction"/>
    <property type="evidence" value="ECO:0007669"/>
    <property type="project" value="InterPro"/>
</dbReference>
<accession>A0A210PMP7</accession>
<feature type="region of interest" description="Disordered" evidence="6">
    <location>
        <begin position="227"/>
        <end position="257"/>
    </location>
</feature>
<evidence type="ECO:0000259" key="7">
    <source>
        <dbReference type="PROSITE" id="PS50017"/>
    </source>
</evidence>
<dbReference type="PROSITE" id="PS50017">
    <property type="entry name" value="DEATH_DOMAIN"/>
    <property type="match status" value="1"/>
</dbReference>
<dbReference type="Gene3D" id="1.10.533.10">
    <property type="entry name" value="Death Domain, Fas"/>
    <property type="match status" value="1"/>
</dbReference>
<evidence type="ECO:0000259" key="8">
    <source>
        <dbReference type="PROSITE" id="PS50135"/>
    </source>
</evidence>
<dbReference type="PROSITE" id="PS50135">
    <property type="entry name" value="ZF_ZZ_2"/>
    <property type="match status" value="1"/>
</dbReference>
<feature type="region of interest" description="Disordered" evidence="6">
    <location>
        <begin position="100"/>
        <end position="125"/>
    </location>
</feature>